<dbReference type="SUPFAM" id="SSF46689">
    <property type="entry name" value="Homeodomain-like"/>
    <property type="match status" value="1"/>
</dbReference>
<evidence type="ECO:0008006" key="3">
    <source>
        <dbReference type="Google" id="ProtNLM"/>
    </source>
</evidence>
<dbReference type="RefSeq" id="WP_190240596.1">
    <property type="nucleotide sequence ID" value="NZ_QFGA01000002.1"/>
</dbReference>
<sequence>MPPKPTISKEAILNAAISLVREQGMESVNARSIAFLLNCSTKPLFRVYENMEELKQDVIVQLDIYYNSFMEDRMNDKNRLLTQGIAYIEFARQEKNIFNTLFMNKNCAGKSIEEILDADWNQSSIMNAKEITGLSLENARSLFRDVWLYSHGIATQIVSDDINLPHEEVVQLIKNAFKRFSIVIKENEYE</sequence>
<dbReference type="EMBL" id="QFGA01000002">
    <property type="protein sequence ID" value="TEB05598.1"/>
    <property type="molecule type" value="Genomic_DNA"/>
</dbReference>
<proteinExistence type="predicted"/>
<dbReference type="SUPFAM" id="SSF48498">
    <property type="entry name" value="Tetracyclin repressor-like, C-terminal domain"/>
    <property type="match status" value="1"/>
</dbReference>
<dbReference type="Gene3D" id="1.10.357.10">
    <property type="entry name" value="Tetracycline Repressor, domain 2"/>
    <property type="match status" value="1"/>
</dbReference>
<dbReference type="InterPro" id="IPR009057">
    <property type="entry name" value="Homeodomain-like_sf"/>
</dbReference>
<accession>A0A4Y7R9G1</accession>
<comment type="caution">
    <text evidence="1">The sequence shown here is derived from an EMBL/GenBank/DDBJ whole genome shotgun (WGS) entry which is preliminary data.</text>
</comment>
<dbReference type="Proteomes" id="UP000298324">
    <property type="component" value="Unassembled WGS sequence"/>
</dbReference>
<organism evidence="1 2">
    <name type="scientific">Pelotomaculum schinkii</name>
    <dbReference type="NCBI Taxonomy" id="78350"/>
    <lineage>
        <taxon>Bacteria</taxon>
        <taxon>Bacillati</taxon>
        <taxon>Bacillota</taxon>
        <taxon>Clostridia</taxon>
        <taxon>Eubacteriales</taxon>
        <taxon>Desulfotomaculaceae</taxon>
        <taxon>Pelotomaculum</taxon>
    </lineage>
</organism>
<reference evidence="1 2" key="1">
    <citation type="journal article" date="2018" name="Environ. Microbiol.">
        <title>Novel energy conservation strategies and behaviour of Pelotomaculum schinkii driving syntrophic propionate catabolism.</title>
        <authorList>
            <person name="Hidalgo-Ahumada C.A.P."/>
            <person name="Nobu M.K."/>
            <person name="Narihiro T."/>
            <person name="Tamaki H."/>
            <person name="Liu W.T."/>
            <person name="Kamagata Y."/>
            <person name="Stams A.J.M."/>
            <person name="Imachi H."/>
            <person name="Sousa D.Z."/>
        </authorList>
    </citation>
    <scope>NUCLEOTIDE SEQUENCE [LARGE SCALE GENOMIC DNA]</scope>
    <source>
        <strain evidence="1 2">HH</strain>
    </source>
</reference>
<keyword evidence="2" id="KW-1185">Reference proteome</keyword>
<name>A0A4Y7R9G1_9FIRM</name>
<protein>
    <recommendedName>
        <fullName evidence="3">HTH tetR-type domain-containing protein</fullName>
    </recommendedName>
</protein>
<evidence type="ECO:0000313" key="2">
    <source>
        <dbReference type="Proteomes" id="UP000298324"/>
    </source>
</evidence>
<dbReference type="AlphaFoldDB" id="A0A4Y7R9G1"/>
<dbReference type="InterPro" id="IPR036271">
    <property type="entry name" value="Tet_transcr_reg_TetR-rel_C_sf"/>
</dbReference>
<gene>
    <name evidence="1" type="ORF">Psch_02639</name>
</gene>
<evidence type="ECO:0000313" key="1">
    <source>
        <dbReference type="EMBL" id="TEB05598.1"/>
    </source>
</evidence>